<feature type="signal peptide" evidence="2">
    <location>
        <begin position="1"/>
        <end position="29"/>
    </location>
</feature>
<dbReference type="InterPro" id="IPR014956">
    <property type="entry name" value="ParBc_2"/>
</dbReference>
<dbReference type="Gene3D" id="1.10.8.10">
    <property type="entry name" value="DNA helicase RuvA subunit, C-terminal domain"/>
    <property type="match status" value="1"/>
</dbReference>
<feature type="region of interest" description="Disordered" evidence="1">
    <location>
        <begin position="35"/>
        <end position="55"/>
    </location>
</feature>
<feature type="region of interest" description="Disordered" evidence="1">
    <location>
        <begin position="492"/>
        <end position="514"/>
    </location>
</feature>
<keyword evidence="2" id="KW-0732">Signal</keyword>
<dbReference type="Gene3D" id="3.90.1530.10">
    <property type="entry name" value="Conserved hypothetical protein from pyrococcus furiosus pfu- 392566-001, ParB domain"/>
    <property type="match status" value="1"/>
</dbReference>
<dbReference type="AlphaFoldDB" id="A0A1E7LXG7"/>
<evidence type="ECO:0000313" key="4">
    <source>
        <dbReference type="Proteomes" id="UP000175971"/>
    </source>
</evidence>
<dbReference type="Proteomes" id="UP000175971">
    <property type="component" value="Unassembled WGS sequence"/>
</dbReference>
<evidence type="ECO:0000256" key="1">
    <source>
        <dbReference type="SAM" id="MobiDB-lite"/>
    </source>
</evidence>
<dbReference type="InterPro" id="IPR006311">
    <property type="entry name" value="TAT_signal"/>
</dbReference>
<name>A0A1E7LXG7_9ACTN</name>
<dbReference type="OrthoDB" id="323572at2"/>
<evidence type="ECO:0000256" key="2">
    <source>
        <dbReference type="SAM" id="SignalP"/>
    </source>
</evidence>
<dbReference type="RefSeq" id="WP_070200929.1">
    <property type="nucleotide sequence ID" value="NZ_LJGZ01000021.1"/>
</dbReference>
<reference evidence="3 4" key="1">
    <citation type="journal article" date="2016" name="Front. Microbiol.">
        <title>Comparative Genomics Analysis of Streptomyces Species Reveals Their Adaptation to the Marine Environment and Their Diversity at the Genomic Level.</title>
        <authorList>
            <person name="Tian X."/>
            <person name="Zhang Z."/>
            <person name="Yang T."/>
            <person name="Chen M."/>
            <person name="Li J."/>
            <person name="Chen F."/>
            <person name="Yang J."/>
            <person name="Li W."/>
            <person name="Zhang B."/>
            <person name="Zhang Z."/>
            <person name="Wu J."/>
            <person name="Zhang C."/>
            <person name="Long L."/>
            <person name="Xiao J."/>
        </authorList>
    </citation>
    <scope>NUCLEOTIDE SEQUENCE [LARGE SCALE GENOMIC DNA]</scope>
    <source>
        <strain evidence="3 4">SCSIO M10372</strain>
    </source>
</reference>
<accession>A0A1E7LXG7</accession>
<dbReference type="CDD" id="cd16390">
    <property type="entry name" value="ParB_N_Srx_like"/>
    <property type="match status" value="1"/>
</dbReference>
<comment type="caution">
    <text evidence="3">The sequence shown here is derived from an EMBL/GenBank/DDBJ whole genome shotgun (WGS) entry which is preliminary data.</text>
</comment>
<evidence type="ECO:0000313" key="3">
    <source>
        <dbReference type="EMBL" id="OEV20884.1"/>
    </source>
</evidence>
<dbReference type="Pfam" id="PF08857">
    <property type="entry name" value="ParBc_2"/>
    <property type="match status" value="1"/>
</dbReference>
<dbReference type="EMBL" id="LJGZ01000021">
    <property type="protein sequence ID" value="OEV20884.1"/>
    <property type="molecule type" value="Genomic_DNA"/>
</dbReference>
<gene>
    <name evidence="3" type="ORF">AN221_12015</name>
</gene>
<feature type="chain" id="PRO_5038529446" evidence="2">
    <location>
        <begin position="30"/>
        <end position="514"/>
    </location>
</feature>
<dbReference type="SUPFAM" id="SSF110849">
    <property type="entry name" value="ParB/Sulfiredoxin"/>
    <property type="match status" value="1"/>
</dbReference>
<sequence length="514" mass="52705">MNRSKAAGLPRRGARLLAGVLAASTVVVGAGTGPAAAAGPGGAGPGSAAPGSAGACAGSGPLPRACAQPGDLIDVTLGELHPTQAVLGFDQVFYKLGRYGSDRDEAAGGFNKRFDDWCETNGQGEAASVSPGARLDDPASFTCTVPLGQETEKSIAPMKTAVIGPGGKLYLTDGHHTLTSFLEGPDGSARLPVRLRVTDNFSSLSTAAFWQRMTAEKKVWLRDENNRPLGVEQLPSRLGITHFRDDPYRSLVYFTRDIGYEVPDGATEFLEFSWGSWLRGKHDTSAYDLTSPGPYLDLVKSASKSMAALDADAVVDDGKTAGQLGRIAEWNGGKKETGGEFAKLSKPLTDAKPGKLAESLAYKATVGRAPACTTKVTGVRNGPLTVTDGVTCVDRAALRGPVTVRAGAALVLTGSTLEGPLQSDRAAAVQVCGSSLTGPLVISRTTGTVRFGGPGCTANAVTGAVVLTGNTGGVQLAANTVTGPVACSANVPAPENTGRPNEVRGPRTGQCAGV</sequence>
<dbReference type="PROSITE" id="PS51318">
    <property type="entry name" value="TAT"/>
    <property type="match status" value="1"/>
</dbReference>
<protein>
    <submittedName>
        <fullName evidence="3">Chromosome partitioning protein ParB</fullName>
    </submittedName>
</protein>
<keyword evidence="4" id="KW-1185">Reference proteome</keyword>
<feature type="compositionally biased region" description="Low complexity" evidence="1">
    <location>
        <begin position="46"/>
        <end position="55"/>
    </location>
</feature>
<proteinExistence type="predicted"/>
<dbReference type="InterPro" id="IPR036086">
    <property type="entry name" value="ParB/Sulfiredoxin_sf"/>
</dbReference>
<dbReference type="PATRIC" id="fig|518642.7.peg.9547"/>
<organism evidence="3 4">
    <name type="scientific">Streptomyces nanshensis</name>
    <dbReference type="NCBI Taxonomy" id="518642"/>
    <lineage>
        <taxon>Bacteria</taxon>
        <taxon>Bacillati</taxon>
        <taxon>Actinomycetota</taxon>
        <taxon>Actinomycetes</taxon>
        <taxon>Kitasatosporales</taxon>
        <taxon>Streptomycetaceae</taxon>
        <taxon>Streptomyces</taxon>
    </lineage>
</organism>